<accession>A0A117Q2Y7</accession>
<dbReference type="STRING" id="67386.AQI95_17145"/>
<keyword evidence="2" id="KW-0472">Membrane</keyword>
<feature type="chain" id="PRO_5038441373" evidence="3">
    <location>
        <begin position="17"/>
        <end position="159"/>
    </location>
</feature>
<organism evidence="4 5">
    <name type="scientific">Streptomyces yokosukanensis</name>
    <dbReference type="NCBI Taxonomy" id="67386"/>
    <lineage>
        <taxon>Bacteria</taxon>
        <taxon>Bacillati</taxon>
        <taxon>Actinomycetota</taxon>
        <taxon>Actinomycetes</taxon>
        <taxon>Kitasatosporales</taxon>
        <taxon>Streptomycetaceae</taxon>
        <taxon>Streptomyces</taxon>
    </lineage>
</organism>
<feature type="signal peptide" evidence="3">
    <location>
        <begin position="1"/>
        <end position="16"/>
    </location>
</feature>
<comment type="caution">
    <text evidence="4">The sequence shown here is derived from an EMBL/GenBank/DDBJ whole genome shotgun (WGS) entry which is preliminary data.</text>
</comment>
<gene>
    <name evidence="4" type="ORF">AQI95_17145</name>
</gene>
<evidence type="ECO:0000256" key="3">
    <source>
        <dbReference type="SAM" id="SignalP"/>
    </source>
</evidence>
<name>A0A117Q2Y7_9ACTN</name>
<dbReference type="AlphaFoldDB" id="A0A117Q2Y7"/>
<feature type="compositionally biased region" description="Low complexity" evidence="1">
    <location>
        <begin position="14"/>
        <end position="31"/>
    </location>
</feature>
<evidence type="ECO:0000313" key="5">
    <source>
        <dbReference type="Proteomes" id="UP000053127"/>
    </source>
</evidence>
<evidence type="ECO:0000313" key="4">
    <source>
        <dbReference type="EMBL" id="KUN05203.1"/>
    </source>
</evidence>
<feature type="region of interest" description="Disordered" evidence="1">
    <location>
        <begin position="14"/>
        <end position="36"/>
    </location>
</feature>
<keyword evidence="2" id="KW-1133">Transmembrane helix</keyword>
<evidence type="ECO:0000256" key="1">
    <source>
        <dbReference type="SAM" id="MobiDB-lite"/>
    </source>
</evidence>
<keyword evidence="2" id="KW-0812">Transmembrane</keyword>
<evidence type="ECO:0000256" key="2">
    <source>
        <dbReference type="SAM" id="Phobius"/>
    </source>
</evidence>
<dbReference type="Proteomes" id="UP000053127">
    <property type="component" value="Unassembled WGS sequence"/>
</dbReference>
<keyword evidence="3" id="KW-0732">Signal</keyword>
<sequence>MLACGLVLAPAATATAAADDSPPDRSAPSASLSVDVGKPGSEVDVWWLDEWNTSTDVVEVSSRAFEQPVRLSWSGRQYHGKARLRAQARPGSTTARVVSHGGRDVRVKRFWTAEEPSVADEVRRGLTSHPQWGLVAGTGVLGGGLLLAAAIRRRPGRSR</sequence>
<proteinExistence type="predicted"/>
<reference evidence="4 5" key="1">
    <citation type="submission" date="2015-10" db="EMBL/GenBank/DDBJ databases">
        <title>Draft genome sequence of Streptomyces yokosukanensis DSM 40224, type strain for the species Streptomyces yokosukanensis.</title>
        <authorList>
            <person name="Ruckert C."/>
            <person name="Winkler A."/>
            <person name="Kalinowski J."/>
            <person name="Kampfer P."/>
            <person name="Glaeser S."/>
        </authorList>
    </citation>
    <scope>NUCLEOTIDE SEQUENCE [LARGE SCALE GENOMIC DNA]</scope>
    <source>
        <strain evidence="4 5">DSM 40224</strain>
    </source>
</reference>
<keyword evidence="5" id="KW-1185">Reference proteome</keyword>
<protein>
    <submittedName>
        <fullName evidence="4">Uncharacterized protein</fullName>
    </submittedName>
</protein>
<dbReference type="EMBL" id="LMWN01000021">
    <property type="protein sequence ID" value="KUN05203.1"/>
    <property type="molecule type" value="Genomic_DNA"/>
</dbReference>
<feature type="transmembrane region" description="Helical" evidence="2">
    <location>
        <begin position="132"/>
        <end position="151"/>
    </location>
</feature>